<reference evidence="1 2" key="1">
    <citation type="submission" date="2024-01" db="EMBL/GenBank/DDBJ databases">
        <title>The genomes of 5 underutilized Papilionoideae crops provide insights into root nodulation and disease resistanc.</title>
        <authorList>
            <person name="Jiang F."/>
        </authorList>
    </citation>
    <scope>NUCLEOTIDE SEQUENCE [LARGE SCALE GENOMIC DNA]</scope>
    <source>
        <strain evidence="1">LVBAO_FW01</strain>
        <tissue evidence="1">Leaves</tissue>
    </source>
</reference>
<sequence length="215" mass="23680">MQALLEMLPRLFASAPNLEVLVMERNGKALQRFTISSLYDIGNRILGTKKGSEDCKIVFDRLKYDVTSDNGRLAFQDIGAKGEGEGLALEIISFECRCQKIGGQHLLESDSSTSPPSSLVDDVVPESRSFLPPLHSMSSGYVCSVGCFSISIHFDPVNASEFHRFCSWHATVHAVAPTSMRCSGLENEEGIANRWNMRLSFPMHANGFSDSWDVG</sequence>
<evidence type="ECO:0000313" key="1">
    <source>
        <dbReference type="EMBL" id="KAK7339150.1"/>
    </source>
</evidence>
<comment type="caution">
    <text evidence="1">The sequence shown here is derived from an EMBL/GenBank/DDBJ whole genome shotgun (WGS) entry which is preliminary data.</text>
</comment>
<proteinExistence type="predicted"/>
<dbReference type="EMBL" id="JAYMYQ010000004">
    <property type="protein sequence ID" value="KAK7339150.1"/>
    <property type="molecule type" value="Genomic_DNA"/>
</dbReference>
<organism evidence="1 2">
    <name type="scientific">Canavalia gladiata</name>
    <name type="common">Sword bean</name>
    <name type="synonym">Dolichos gladiatus</name>
    <dbReference type="NCBI Taxonomy" id="3824"/>
    <lineage>
        <taxon>Eukaryota</taxon>
        <taxon>Viridiplantae</taxon>
        <taxon>Streptophyta</taxon>
        <taxon>Embryophyta</taxon>
        <taxon>Tracheophyta</taxon>
        <taxon>Spermatophyta</taxon>
        <taxon>Magnoliopsida</taxon>
        <taxon>eudicotyledons</taxon>
        <taxon>Gunneridae</taxon>
        <taxon>Pentapetalae</taxon>
        <taxon>rosids</taxon>
        <taxon>fabids</taxon>
        <taxon>Fabales</taxon>
        <taxon>Fabaceae</taxon>
        <taxon>Papilionoideae</taxon>
        <taxon>50 kb inversion clade</taxon>
        <taxon>NPAAA clade</taxon>
        <taxon>indigoferoid/millettioid clade</taxon>
        <taxon>Phaseoleae</taxon>
        <taxon>Canavalia</taxon>
    </lineage>
</organism>
<keyword evidence="2" id="KW-1185">Reference proteome</keyword>
<dbReference type="Proteomes" id="UP001367508">
    <property type="component" value="Unassembled WGS sequence"/>
</dbReference>
<dbReference type="AlphaFoldDB" id="A0AAN9LN69"/>
<name>A0AAN9LN69_CANGL</name>
<gene>
    <name evidence="1" type="ORF">VNO77_19801</name>
</gene>
<evidence type="ECO:0000313" key="2">
    <source>
        <dbReference type="Proteomes" id="UP001367508"/>
    </source>
</evidence>
<protein>
    <submittedName>
        <fullName evidence="1">Uncharacterized protein</fullName>
    </submittedName>
</protein>
<accession>A0AAN9LN69</accession>